<dbReference type="InterPro" id="IPR025944">
    <property type="entry name" value="Sigma_54_int_dom_CS"/>
</dbReference>
<dbReference type="Pfam" id="PF00158">
    <property type="entry name" value="Sigma54_activat"/>
    <property type="match status" value="1"/>
</dbReference>
<evidence type="ECO:0000313" key="8">
    <source>
        <dbReference type="Proteomes" id="UP000825051"/>
    </source>
</evidence>
<dbReference type="KEGG" id="ole:K0B96_04145"/>
<dbReference type="SMART" id="SM00382">
    <property type="entry name" value="AAA"/>
    <property type="match status" value="1"/>
</dbReference>
<proteinExistence type="predicted"/>
<dbReference type="InterPro" id="IPR009057">
    <property type="entry name" value="Homeodomain-like_sf"/>
</dbReference>
<dbReference type="Gene3D" id="3.40.50.300">
    <property type="entry name" value="P-loop containing nucleotide triphosphate hydrolases"/>
    <property type="match status" value="1"/>
</dbReference>
<dbReference type="PROSITE" id="PS00676">
    <property type="entry name" value="SIGMA54_INTERACT_2"/>
    <property type="match status" value="1"/>
</dbReference>
<dbReference type="GO" id="GO:0005524">
    <property type="term" value="F:ATP binding"/>
    <property type="evidence" value="ECO:0007669"/>
    <property type="project" value="UniProtKB-KW"/>
</dbReference>
<name>A0A8F9TXS7_9BACT</name>
<dbReference type="Gene3D" id="1.10.8.60">
    <property type="match status" value="1"/>
</dbReference>
<dbReference type="Proteomes" id="UP000825051">
    <property type="component" value="Chromosome"/>
</dbReference>
<sequence>MKRILETAWRVAPTTASVLLLGENGTGKTILAEAIHQRSNRAKEPFVTVNCPCLKRELLESELFGHVRGSFTGAISDAMGKVAAAEGGTLFLDEVGDLPLDIQPKLLRLLQDRVYERVGESRSRQANVRIIAATNRNLAAEVKAGRFREDLYYRLNVISLELPPLRERPEDILDAANHLLRSIGDDLHREFRGFTPLAGEALQSYDWPGNLRELRNVVERAAILSDRDILDLADFEIPTSTHAATPQVGSYVSLAKIEEEHIRQVIERTTTLEHAARILGIDKSTLYRKRKRQHSPLSDFEFANETAACAG</sequence>
<dbReference type="FunFam" id="3.40.50.300:FF:000006">
    <property type="entry name" value="DNA-binding transcriptional regulator NtrC"/>
    <property type="match status" value="1"/>
</dbReference>
<dbReference type="PANTHER" id="PTHR32071">
    <property type="entry name" value="TRANSCRIPTIONAL REGULATORY PROTEIN"/>
    <property type="match status" value="1"/>
</dbReference>
<evidence type="ECO:0000256" key="2">
    <source>
        <dbReference type="ARBA" id="ARBA00022840"/>
    </source>
</evidence>
<feature type="domain" description="Sigma-54 factor interaction" evidence="6">
    <location>
        <begin position="1"/>
        <end position="223"/>
    </location>
</feature>
<dbReference type="EMBL" id="CP080507">
    <property type="protein sequence ID" value="QYM79819.1"/>
    <property type="molecule type" value="Genomic_DNA"/>
</dbReference>
<keyword evidence="8" id="KW-1185">Reference proteome</keyword>
<keyword evidence="2" id="KW-0067">ATP-binding</keyword>
<dbReference type="InterPro" id="IPR027417">
    <property type="entry name" value="P-loop_NTPase"/>
</dbReference>
<dbReference type="InterPro" id="IPR058031">
    <property type="entry name" value="AAA_lid_NorR"/>
</dbReference>
<evidence type="ECO:0000256" key="1">
    <source>
        <dbReference type="ARBA" id="ARBA00022741"/>
    </source>
</evidence>
<evidence type="ECO:0000256" key="3">
    <source>
        <dbReference type="ARBA" id="ARBA00023015"/>
    </source>
</evidence>
<reference evidence="7" key="1">
    <citation type="submission" date="2021-08" db="EMBL/GenBank/DDBJ databases">
        <title>Genome of a novel bacterium of the phylum Verrucomicrobia, Oleiharenicola sp. KSB-15.</title>
        <authorList>
            <person name="Chung J.-H."/>
            <person name="Ahn J.-H."/>
            <person name="Yoon Y."/>
            <person name="Kim D.-Y."/>
            <person name="An S.-H."/>
            <person name="Park I."/>
            <person name="Yeon J."/>
        </authorList>
    </citation>
    <scope>NUCLEOTIDE SEQUENCE</scope>
    <source>
        <strain evidence="7">KSB-15</strain>
    </source>
</reference>
<keyword evidence="3" id="KW-0805">Transcription regulation</keyword>
<keyword evidence="4" id="KW-0238">DNA-binding</keyword>
<dbReference type="PROSITE" id="PS50045">
    <property type="entry name" value="SIGMA54_INTERACT_4"/>
    <property type="match status" value="1"/>
</dbReference>
<gene>
    <name evidence="7" type="ORF">K0B96_04145</name>
</gene>
<dbReference type="AlphaFoldDB" id="A0A8F9TXS7"/>
<dbReference type="InterPro" id="IPR025943">
    <property type="entry name" value="Sigma_54_int_dom_ATP-bd_2"/>
</dbReference>
<organism evidence="7 8">
    <name type="scientific">Horticoccus luteus</name>
    <dbReference type="NCBI Taxonomy" id="2862869"/>
    <lineage>
        <taxon>Bacteria</taxon>
        <taxon>Pseudomonadati</taxon>
        <taxon>Verrucomicrobiota</taxon>
        <taxon>Opitutia</taxon>
        <taxon>Opitutales</taxon>
        <taxon>Opitutaceae</taxon>
        <taxon>Horticoccus</taxon>
    </lineage>
</organism>
<dbReference type="Gene3D" id="1.10.10.60">
    <property type="entry name" value="Homeodomain-like"/>
    <property type="match status" value="1"/>
</dbReference>
<dbReference type="SUPFAM" id="SSF46689">
    <property type="entry name" value="Homeodomain-like"/>
    <property type="match status" value="1"/>
</dbReference>
<dbReference type="PROSITE" id="PS00688">
    <property type="entry name" value="SIGMA54_INTERACT_3"/>
    <property type="match status" value="1"/>
</dbReference>
<dbReference type="Pfam" id="PF02954">
    <property type="entry name" value="HTH_8"/>
    <property type="match status" value="1"/>
</dbReference>
<keyword evidence="5" id="KW-0804">Transcription</keyword>
<protein>
    <submittedName>
        <fullName evidence="7">Sigma-54 dependent transcriptional regulator</fullName>
    </submittedName>
</protein>
<dbReference type="InterPro" id="IPR003593">
    <property type="entry name" value="AAA+_ATPase"/>
</dbReference>
<dbReference type="GO" id="GO:0043565">
    <property type="term" value="F:sequence-specific DNA binding"/>
    <property type="evidence" value="ECO:0007669"/>
    <property type="project" value="InterPro"/>
</dbReference>
<dbReference type="InterPro" id="IPR002078">
    <property type="entry name" value="Sigma_54_int"/>
</dbReference>
<dbReference type="SUPFAM" id="SSF52540">
    <property type="entry name" value="P-loop containing nucleoside triphosphate hydrolases"/>
    <property type="match status" value="1"/>
</dbReference>
<dbReference type="PANTHER" id="PTHR32071:SF113">
    <property type="entry name" value="ALGINATE BIOSYNTHESIS TRANSCRIPTIONAL REGULATORY PROTEIN ALGB"/>
    <property type="match status" value="1"/>
</dbReference>
<evidence type="ECO:0000313" key="7">
    <source>
        <dbReference type="EMBL" id="QYM79819.1"/>
    </source>
</evidence>
<evidence type="ECO:0000259" key="6">
    <source>
        <dbReference type="PROSITE" id="PS50045"/>
    </source>
</evidence>
<evidence type="ECO:0000256" key="5">
    <source>
        <dbReference type="ARBA" id="ARBA00023163"/>
    </source>
</evidence>
<keyword evidence="1" id="KW-0547">Nucleotide-binding</keyword>
<accession>A0A8F9TXS7</accession>
<dbReference type="GO" id="GO:0006355">
    <property type="term" value="P:regulation of DNA-templated transcription"/>
    <property type="evidence" value="ECO:0007669"/>
    <property type="project" value="InterPro"/>
</dbReference>
<evidence type="ECO:0000256" key="4">
    <source>
        <dbReference type="ARBA" id="ARBA00023125"/>
    </source>
</evidence>
<dbReference type="InterPro" id="IPR002197">
    <property type="entry name" value="HTH_Fis"/>
</dbReference>
<dbReference type="Pfam" id="PF25601">
    <property type="entry name" value="AAA_lid_14"/>
    <property type="match status" value="1"/>
</dbReference>
<dbReference type="CDD" id="cd00009">
    <property type="entry name" value="AAA"/>
    <property type="match status" value="1"/>
</dbReference>